<accession>A0A2R8BWI6</accession>
<keyword evidence="11" id="KW-1185">Reference proteome</keyword>
<dbReference type="EMBL" id="ONZF01000004">
    <property type="protein sequence ID" value="SPJ24436.1"/>
    <property type="molecule type" value="Genomic_DNA"/>
</dbReference>
<dbReference type="InterPro" id="IPR001958">
    <property type="entry name" value="Tet-R_TetA/multi-R_MdtG-like"/>
</dbReference>
<evidence type="ECO:0000256" key="8">
    <source>
        <dbReference type="SAM" id="Phobius"/>
    </source>
</evidence>
<dbReference type="Proteomes" id="UP000244912">
    <property type="component" value="Unassembled WGS sequence"/>
</dbReference>
<evidence type="ECO:0000256" key="7">
    <source>
        <dbReference type="ARBA" id="ARBA00023136"/>
    </source>
</evidence>
<feature type="transmembrane region" description="Helical" evidence="8">
    <location>
        <begin position="135"/>
        <end position="157"/>
    </location>
</feature>
<feature type="domain" description="Major facilitator superfamily (MFS) profile" evidence="9">
    <location>
        <begin position="6"/>
        <end position="401"/>
    </location>
</feature>
<dbReference type="InterPro" id="IPR020846">
    <property type="entry name" value="MFS_dom"/>
</dbReference>
<keyword evidence="5 8" id="KW-0812">Transmembrane</keyword>
<name>A0A2R8BWI6_9RHOB</name>
<evidence type="ECO:0000256" key="2">
    <source>
        <dbReference type="ARBA" id="ARBA00004141"/>
    </source>
</evidence>
<dbReference type="PROSITE" id="PS00216">
    <property type="entry name" value="SUGAR_TRANSPORT_1"/>
    <property type="match status" value="1"/>
</dbReference>
<evidence type="ECO:0000256" key="5">
    <source>
        <dbReference type="ARBA" id="ARBA00022692"/>
    </source>
</evidence>
<dbReference type="InterPro" id="IPR036259">
    <property type="entry name" value="MFS_trans_sf"/>
</dbReference>
<feature type="transmembrane region" description="Helical" evidence="8">
    <location>
        <begin position="106"/>
        <end position="123"/>
    </location>
</feature>
<dbReference type="AlphaFoldDB" id="A0A2R8BWI6"/>
<feature type="transmembrane region" description="Helical" evidence="8">
    <location>
        <begin position="282"/>
        <end position="300"/>
    </location>
</feature>
<feature type="transmembrane region" description="Helical" evidence="8">
    <location>
        <begin position="7"/>
        <end position="32"/>
    </location>
</feature>
<feature type="transmembrane region" description="Helical" evidence="8">
    <location>
        <begin position="339"/>
        <end position="365"/>
    </location>
</feature>
<feature type="transmembrane region" description="Helical" evidence="8">
    <location>
        <begin position="44"/>
        <end position="65"/>
    </location>
</feature>
<keyword evidence="7 8" id="KW-0472">Membrane</keyword>
<dbReference type="GO" id="GO:0022857">
    <property type="term" value="F:transmembrane transporter activity"/>
    <property type="evidence" value="ECO:0007669"/>
    <property type="project" value="InterPro"/>
</dbReference>
<dbReference type="CDD" id="cd17388">
    <property type="entry name" value="MFS_TetA"/>
    <property type="match status" value="1"/>
</dbReference>
<protein>
    <submittedName>
        <fullName evidence="10">Tetracycline resistance protein, class C</fullName>
    </submittedName>
</protein>
<dbReference type="PANTHER" id="PTHR23504">
    <property type="entry name" value="MAJOR FACILITATOR SUPERFAMILY DOMAIN-CONTAINING PROTEIN 10"/>
    <property type="match status" value="1"/>
</dbReference>
<evidence type="ECO:0000259" key="9">
    <source>
        <dbReference type="PROSITE" id="PS50850"/>
    </source>
</evidence>
<feature type="transmembrane region" description="Helical" evidence="8">
    <location>
        <begin position="251"/>
        <end position="270"/>
    </location>
</feature>
<dbReference type="Pfam" id="PF07690">
    <property type="entry name" value="MFS_1"/>
    <property type="match status" value="1"/>
</dbReference>
<dbReference type="InterPro" id="IPR005829">
    <property type="entry name" value="Sugar_transporter_CS"/>
</dbReference>
<dbReference type="RefSeq" id="WP_108894264.1">
    <property type="nucleotide sequence ID" value="NZ_ONZF01000004.1"/>
</dbReference>
<feature type="transmembrane region" description="Helical" evidence="8">
    <location>
        <begin position="306"/>
        <end position="327"/>
    </location>
</feature>
<dbReference type="InterPro" id="IPR011701">
    <property type="entry name" value="MFS"/>
</dbReference>
<evidence type="ECO:0000313" key="10">
    <source>
        <dbReference type="EMBL" id="SPJ24436.1"/>
    </source>
</evidence>
<gene>
    <name evidence="10" type="primary">tetA</name>
    <name evidence="10" type="ORF">PAA8504_02266</name>
</gene>
<evidence type="ECO:0000256" key="3">
    <source>
        <dbReference type="ARBA" id="ARBA00007520"/>
    </source>
</evidence>
<evidence type="ECO:0000313" key="11">
    <source>
        <dbReference type="Proteomes" id="UP000244912"/>
    </source>
</evidence>
<dbReference type="Gene3D" id="1.20.1250.20">
    <property type="entry name" value="MFS general substrate transporter like domains"/>
    <property type="match status" value="1"/>
</dbReference>
<proteinExistence type="inferred from homology"/>
<comment type="similarity">
    <text evidence="3">Belongs to the major facilitator superfamily. TCR/Tet family.</text>
</comment>
<keyword evidence="4" id="KW-0813">Transport</keyword>
<keyword evidence="6 8" id="KW-1133">Transmembrane helix</keyword>
<feature type="transmembrane region" description="Helical" evidence="8">
    <location>
        <begin position="218"/>
        <end position="239"/>
    </location>
</feature>
<feature type="transmembrane region" description="Helical" evidence="8">
    <location>
        <begin position="163"/>
        <end position="183"/>
    </location>
</feature>
<dbReference type="PROSITE" id="PS50850">
    <property type="entry name" value="MFS"/>
    <property type="match status" value="1"/>
</dbReference>
<dbReference type="PRINTS" id="PR01035">
    <property type="entry name" value="TCRTETA"/>
</dbReference>
<dbReference type="GO" id="GO:0016020">
    <property type="term" value="C:membrane"/>
    <property type="evidence" value="ECO:0007669"/>
    <property type="project" value="UniProtKB-SubCell"/>
</dbReference>
<evidence type="ECO:0000256" key="1">
    <source>
        <dbReference type="ARBA" id="ARBA00003279"/>
    </source>
</evidence>
<feature type="transmembrane region" description="Helical" evidence="8">
    <location>
        <begin position="77"/>
        <end position="100"/>
    </location>
</feature>
<evidence type="ECO:0000256" key="4">
    <source>
        <dbReference type="ARBA" id="ARBA00022448"/>
    </source>
</evidence>
<dbReference type="SUPFAM" id="SSF103473">
    <property type="entry name" value="MFS general substrate transporter"/>
    <property type="match status" value="1"/>
</dbReference>
<sequence>MRTRLPLVFILITLVIDAMGIGLVIPVMPRLIMEIEGGTVAKAALWGGVFSTVYAAMQFLCGPLLGTLSDRFGRRPVLLVTLSVMALDYVVVALAGSVWLLLCARVIGGIAASTRSVATAFIADISTSDQKAARFGLVGAAFGVGFVMGPLLGGTLAEFGTRAPFWAAAGLALANMLLGLFVLPETVTAKMKRPFAWKRANPLGALLDLGRQERVGRLTFLFFLYQTAFFVYPAIWAYYAEERFGWGPSTIGVSIGLFGVSLAIVQGGLIRWVLRVLGDRGTVLYGIVFNAFAFLALGLADSGMLALILTPLAALGGVVIPALQAMMSRAIPDNAQGGLQGLLTSAGALAMIVSPLVMSQVFWLATAETTPFYMPGAPFFVSMLLMAVCAVVFLGRKRMTQR</sequence>
<dbReference type="OrthoDB" id="9764259at2"/>
<reference evidence="11" key="1">
    <citation type="submission" date="2018-03" db="EMBL/GenBank/DDBJ databases">
        <authorList>
            <person name="Rodrigo-Torres L."/>
            <person name="Arahal R. D."/>
            <person name="Lucena T."/>
        </authorList>
    </citation>
    <scope>NUCLEOTIDE SEQUENCE [LARGE SCALE GENOMIC DNA]</scope>
    <source>
        <strain evidence="11">CECT 8504</strain>
    </source>
</reference>
<comment type="subcellular location">
    <subcellularLocation>
        <location evidence="2">Membrane</location>
        <topology evidence="2">Multi-pass membrane protein</topology>
    </subcellularLocation>
</comment>
<dbReference type="PANTHER" id="PTHR23504:SF15">
    <property type="entry name" value="MAJOR FACILITATOR SUPERFAMILY (MFS) PROFILE DOMAIN-CONTAINING PROTEIN"/>
    <property type="match status" value="1"/>
</dbReference>
<comment type="function">
    <text evidence="1">Resistance to tetracycline by an active tetracycline efflux. This is an energy-dependent process that decreases the accumulation of the antibiotic in whole cells. This protein functions as a metal-tetracycline/H(+) antiporter.</text>
</comment>
<evidence type="ECO:0000256" key="6">
    <source>
        <dbReference type="ARBA" id="ARBA00022989"/>
    </source>
</evidence>
<organism evidence="10 11">
    <name type="scientific">Palleronia abyssalis</name>
    <dbReference type="NCBI Taxonomy" id="1501240"/>
    <lineage>
        <taxon>Bacteria</taxon>
        <taxon>Pseudomonadati</taxon>
        <taxon>Pseudomonadota</taxon>
        <taxon>Alphaproteobacteria</taxon>
        <taxon>Rhodobacterales</taxon>
        <taxon>Roseobacteraceae</taxon>
        <taxon>Palleronia</taxon>
    </lineage>
</organism>
<feature type="transmembrane region" description="Helical" evidence="8">
    <location>
        <begin position="377"/>
        <end position="395"/>
    </location>
</feature>